<accession>A0A9N9D920</accession>
<name>A0A9N9D920_9GLOM</name>
<comment type="caution">
    <text evidence="1">The sequence shown here is derived from an EMBL/GenBank/DDBJ whole genome shotgun (WGS) entry which is preliminary data.</text>
</comment>
<evidence type="ECO:0000313" key="2">
    <source>
        <dbReference type="Proteomes" id="UP000789572"/>
    </source>
</evidence>
<reference evidence="1" key="1">
    <citation type="submission" date="2021-06" db="EMBL/GenBank/DDBJ databases">
        <authorList>
            <person name="Kallberg Y."/>
            <person name="Tangrot J."/>
            <person name="Rosling A."/>
        </authorList>
    </citation>
    <scope>NUCLEOTIDE SEQUENCE</scope>
    <source>
        <strain evidence="1">IA702</strain>
    </source>
</reference>
<evidence type="ECO:0000313" key="1">
    <source>
        <dbReference type="EMBL" id="CAG8626939.1"/>
    </source>
</evidence>
<keyword evidence="2" id="KW-1185">Reference proteome</keyword>
<gene>
    <name evidence="1" type="ORF">POCULU_LOCUS8696</name>
</gene>
<feature type="non-terminal residue" evidence="1">
    <location>
        <position position="1"/>
    </location>
</feature>
<organism evidence="1 2">
    <name type="scientific">Paraglomus occultum</name>
    <dbReference type="NCBI Taxonomy" id="144539"/>
    <lineage>
        <taxon>Eukaryota</taxon>
        <taxon>Fungi</taxon>
        <taxon>Fungi incertae sedis</taxon>
        <taxon>Mucoromycota</taxon>
        <taxon>Glomeromycotina</taxon>
        <taxon>Glomeromycetes</taxon>
        <taxon>Paraglomerales</taxon>
        <taxon>Paraglomeraceae</taxon>
        <taxon>Paraglomus</taxon>
    </lineage>
</organism>
<dbReference type="AlphaFoldDB" id="A0A9N9D920"/>
<sequence>CLEYAIGTFDEFLCRPGLDAALNQLKVLTKAVGDRLALPGIKSIVCAGSFALTTLIRMDAPQVKMVIGNQCSLSGDNIQEPSLQSPSGVPSPWNATSIVEASDFTMDQHIKLFNDIQTTYSMNFDKEVVDDVYSRTDGYPGLEGLLASLCIEFASTEHHLDSNTWDDCFTGFIRFPSTSKLSAVTNIHKYLDQQGEFEMKAKNLLGRFLQMRTMQKSDIVEEDSLALTHLRALSIIKEGDNLLDFTSNIIFDLLSAFYYPFHNMEISIPMNLKFEKPADFLEKVLTLLLVTIYLL</sequence>
<protein>
    <submittedName>
        <fullName evidence="1">907_t:CDS:1</fullName>
    </submittedName>
</protein>
<dbReference type="OrthoDB" id="2110003at2759"/>
<dbReference type="EMBL" id="CAJVPJ010002680">
    <property type="protein sequence ID" value="CAG8626939.1"/>
    <property type="molecule type" value="Genomic_DNA"/>
</dbReference>
<dbReference type="Proteomes" id="UP000789572">
    <property type="component" value="Unassembled WGS sequence"/>
</dbReference>
<proteinExistence type="predicted"/>